<reference evidence="2" key="1">
    <citation type="submission" date="2022-11" db="UniProtKB">
        <authorList>
            <consortium name="WormBaseParasite"/>
        </authorList>
    </citation>
    <scope>IDENTIFICATION</scope>
</reference>
<sequence>MSNNQSLKMVGINKFTECKLSIILPSLIRILKAHNRIWGAFYELPESYVKKFSSFNHILTSADNILGYHEKFNYKYCT</sequence>
<proteinExistence type="predicted"/>
<dbReference type="Proteomes" id="UP000887563">
    <property type="component" value="Unplaced"/>
</dbReference>
<keyword evidence="1" id="KW-1185">Reference proteome</keyword>
<protein>
    <submittedName>
        <fullName evidence="2">Uncharacterized protein</fullName>
    </submittedName>
</protein>
<evidence type="ECO:0000313" key="2">
    <source>
        <dbReference type="WBParaSite" id="Minc3s08313g42127"/>
    </source>
</evidence>
<accession>A0A914NNE1</accession>
<dbReference type="WBParaSite" id="Minc3s08313g42127">
    <property type="protein sequence ID" value="Minc3s08313g42127"/>
    <property type="gene ID" value="Minc3s08313g42127"/>
</dbReference>
<evidence type="ECO:0000313" key="1">
    <source>
        <dbReference type="Proteomes" id="UP000887563"/>
    </source>
</evidence>
<organism evidence="1 2">
    <name type="scientific">Meloidogyne incognita</name>
    <name type="common">Southern root-knot nematode worm</name>
    <name type="synonym">Oxyuris incognita</name>
    <dbReference type="NCBI Taxonomy" id="6306"/>
    <lineage>
        <taxon>Eukaryota</taxon>
        <taxon>Metazoa</taxon>
        <taxon>Ecdysozoa</taxon>
        <taxon>Nematoda</taxon>
        <taxon>Chromadorea</taxon>
        <taxon>Rhabditida</taxon>
        <taxon>Tylenchina</taxon>
        <taxon>Tylenchomorpha</taxon>
        <taxon>Tylenchoidea</taxon>
        <taxon>Meloidogynidae</taxon>
        <taxon>Meloidogyninae</taxon>
        <taxon>Meloidogyne</taxon>
        <taxon>Meloidogyne incognita group</taxon>
    </lineage>
</organism>
<dbReference type="AlphaFoldDB" id="A0A914NNE1"/>
<name>A0A914NNE1_MELIC</name>